<dbReference type="Gene3D" id="1.10.238.10">
    <property type="entry name" value="EF-hand"/>
    <property type="match status" value="1"/>
</dbReference>
<dbReference type="EMBL" id="CAJNNW010028823">
    <property type="protein sequence ID" value="CAE8697806.1"/>
    <property type="molecule type" value="Genomic_DNA"/>
</dbReference>
<dbReference type="GO" id="GO:0005509">
    <property type="term" value="F:calcium ion binding"/>
    <property type="evidence" value="ECO:0007669"/>
    <property type="project" value="InterPro"/>
</dbReference>
<dbReference type="InterPro" id="IPR018247">
    <property type="entry name" value="EF_Hand_1_Ca_BS"/>
</dbReference>
<feature type="coiled-coil region" evidence="2">
    <location>
        <begin position="1410"/>
        <end position="1452"/>
    </location>
</feature>
<sequence length="1854" mass="209310">AKMKYLQEKIDPVVQEMITCLLTEVPDDPEDWMLQWLLHQDIFDKGGMNTLADVEAAQEEMRALRLEARSLRKQRSKLKAQIARQEQAERKRRGLPYPPPLTSMQTTKIRSSIKSASYTGPQGQDLEVLFRRLDLDDSGELEHEEIHRALRRTLKIPPHIVYDHEISALCAMMDPDYSGTVNIEELMAFVYGKESFGCTIINGTCRSKTDDERNLDDESTSVTPHSSGLFQSVDARLSQELDAACGFTAPTSQNADGADSQQRAADLHQLWQSFVELQKREGRLLKVGAAGQGIGNLFYGLELIIDWPGLEEALVLGACKDGAGVQTASCAEEVLALTGARRPGGGRKDSFLHIKLRVKSWLEKERSMCHHVDKADLVEEFLDQCRDESEAAEKEQAKRQVPEEKMEDKEEEQGKKGASREALLQQLVEGSNEVSVAAGYEDMKSPEEAVANLSPGELKVWDTLLKGRVTKLKSSSKYFETFGDRLVEQIGAKVLKPGRMSTLSMDEEEARVKAGWKDFDAAMWLAAFSPEAELEKWVANPGDFMERRHECVLGFSDQIPVWIKIGRKKQVYCSKEVGKRKTTGKWKEDERYQYGGKLIERKAGKCVGMILKSWVQMRKRKPELFENWEVYSQPGAVVDPIIQSWELEEQSEEFPCSVWCRDMLASGYTVECRMKQSVAQQIPCQVKAGVTPIVQLTDTDFGFSFKASLAAAHVEMRQEMKAKARIQGKIATFKCGVPEIMELLETARKAQEVRLKRSDWIVAALRRNGYFHWRPCWKQDCLVEASLQDWCQELPEGSYRYPSHWLEERGSWLKEGVPKMSALKDLEDAVTRAKDAEEYFCRSEGFLFRVASMKGLKLEEHHGVIECDAIQDGNNEELEGASLDDIMDSKQKRRIRKALKLDDDEKLEMPAVDDKKEQDQEKLQMEKLKKKHTMHVLMQKSKEKFRVMMQTMTRKEAIQSLLTAGGKKKKTKVQKQQNQMMKSNVKGKFMTKVKASLKKDPSSVEKKPCAKKKPSLKNKPSVKNKPCAKTKPSLKNKPSVKNKPSAMQKNNNKNMKKAMQKGEGAYGGGKWKQLKKLWKNSEKQLNLWLEKQQQKMLKENGAEAREELEEELRFAEADTEGVSVFVVHESAGREYFGRQGILKEARFGGEGEPEVSLHFNPGVWSCLLKHTVEVEQVKKTRKLKGFNEVSRVMLQSWLWDCGLKLEPEDPGDDVTVSSQGGDWLLDQHLNVGWELLKFGAGLQESAVQYVPPDLLQAWMHLETEGAHPDADEEFLLRLAAVQENRRKVIVQKLDKAAVVLMPVYCSQHWTLVVVQKVGDEVLVEYRDSLQTASEASWQAAAKALKVLKGWELPRRCNTAVQPPGSALCGAFVLFWMEQVCRKLCLNEPACSMGWPNAALWSARTWTVSKMLKKEQDKQIAEAKALQLKNEAIRQKQKAVDEKNLKKQEQLEKIKGKVEASAKESWLKVPAGKPCLENLSKEGQLDVADKANTGQGSCSRCRWGDVGCLNCSGAKALTYWLKKEGFYDEFIDWRSTANEERRNAVENQQGPFRSVWNFGPPFHGSEVLKDIKGPEPFVSFTGNMFPEDRASDDGLHPDRLSLSELGLSGNSTIEKLLVRLSGSLPRKQSLEEGCALHFLFSPSAELRADMAERLAPERSQLAVQLRFGDWSIGGGGDYRPIIEDFGLDMEGVVNKALQCAAQLCKQLPEKVLPSRQPCRTYFESDSEEAKNLARNWSNTRLLVRVPDTLSQHSNNGRRSSLLSSLASAMALGSHFGIITSFGAFGDLSRYLGPLVFPGGFAVKFEEVLKVSQMHKEMASEPKEVDDDHLCDVRLLNRHLDAEASFVETGWAPKRK</sequence>
<evidence type="ECO:0000259" key="4">
    <source>
        <dbReference type="PROSITE" id="PS50222"/>
    </source>
</evidence>
<feature type="region of interest" description="Disordered" evidence="3">
    <location>
        <begin position="77"/>
        <end position="104"/>
    </location>
</feature>
<keyword evidence="2" id="KW-0175">Coiled coil</keyword>
<dbReference type="InterPro" id="IPR002048">
    <property type="entry name" value="EF_hand_dom"/>
</dbReference>
<protein>
    <recommendedName>
        <fullName evidence="4">EF-hand domain-containing protein</fullName>
    </recommendedName>
</protein>
<dbReference type="SUPFAM" id="SSF47473">
    <property type="entry name" value="EF-hand"/>
    <property type="match status" value="1"/>
</dbReference>
<feature type="region of interest" description="Disordered" evidence="3">
    <location>
        <begin position="389"/>
        <end position="420"/>
    </location>
</feature>
<dbReference type="PROSITE" id="PS50222">
    <property type="entry name" value="EF_HAND_2"/>
    <property type="match status" value="1"/>
</dbReference>
<proteinExistence type="predicted"/>
<dbReference type="Proteomes" id="UP000626109">
    <property type="component" value="Unassembled WGS sequence"/>
</dbReference>
<comment type="caution">
    <text evidence="5">The sequence shown here is derived from an EMBL/GenBank/DDBJ whole genome shotgun (WGS) entry which is preliminary data.</text>
</comment>
<gene>
    <name evidence="5" type="ORF">PGLA2088_LOCUS30451</name>
</gene>
<evidence type="ECO:0000313" key="5">
    <source>
        <dbReference type="EMBL" id="CAE8697806.1"/>
    </source>
</evidence>
<dbReference type="CDD" id="cd00051">
    <property type="entry name" value="EFh"/>
    <property type="match status" value="1"/>
</dbReference>
<evidence type="ECO:0000256" key="3">
    <source>
        <dbReference type="SAM" id="MobiDB-lite"/>
    </source>
</evidence>
<dbReference type="Gene3D" id="3.40.395.10">
    <property type="entry name" value="Adenoviral Proteinase, Chain A"/>
    <property type="match status" value="1"/>
</dbReference>
<feature type="region of interest" description="Disordered" evidence="3">
    <location>
        <begin position="994"/>
        <end position="1055"/>
    </location>
</feature>
<keyword evidence="1" id="KW-0106">Calcium</keyword>
<dbReference type="InterPro" id="IPR038765">
    <property type="entry name" value="Papain-like_cys_pep_sf"/>
</dbReference>
<dbReference type="SMART" id="SM00054">
    <property type="entry name" value="EFh"/>
    <property type="match status" value="2"/>
</dbReference>
<evidence type="ECO:0000256" key="1">
    <source>
        <dbReference type="ARBA" id="ARBA00022837"/>
    </source>
</evidence>
<reference evidence="5" key="1">
    <citation type="submission" date="2021-02" db="EMBL/GenBank/DDBJ databases">
        <authorList>
            <person name="Dougan E. K."/>
            <person name="Rhodes N."/>
            <person name="Thang M."/>
            <person name="Chan C."/>
        </authorList>
    </citation>
    <scope>NUCLEOTIDE SEQUENCE</scope>
</reference>
<organism evidence="5 6">
    <name type="scientific">Polarella glacialis</name>
    <name type="common">Dinoflagellate</name>
    <dbReference type="NCBI Taxonomy" id="89957"/>
    <lineage>
        <taxon>Eukaryota</taxon>
        <taxon>Sar</taxon>
        <taxon>Alveolata</taxon>
        <taxon>Dinophyceae</taxon>
        <taxon>Suessiales</taxon>
        <taxon>Suessiaceae</taxon>
        <taxon>Polarella</taxon>
    </lineage>
</organism>
<evidence type="ECO:0000256" key="2">
    <source>
        <dbReference type="SAM" id="Coils"/>
    </source>
</evidence>
<feature type="coiled-coil region" evidence="2">
    <location>
        <begin position="1091"/>
        <end position="1118"/>
    </location>
</feature>
<feature type="domain" description="EF-hand" evidence="4">
    <location>
        <begin position="121"/>
        <end position="156"/>
    </location>
</feature>
<name>A0A813K5R4_POLGL</name>
<evidence type="ECO:0000313" key="6">
    <source>
        <dbReference type="Proteomes" id="UP000626109"/>
    </source>
</evidence>
<feature type="non-terminal residue" evidence="5">
    <location>
        <position position="1854"/>
    </location>
</feature>
<dbReference type="PROSITE" id="PS00018">
    <property type="entry name" value="EF_HAND_1"/>
    <property type="match status" value="1"/>
</dbReference>
<feature type="compositionally biased region" description="Basic and acidic residues" evidence="3">
    <location>
        <begin position="389"/>
        <end position="419"/>
    </location>
</feature>
<feature type="compositionally biased region" description="Basic and acidic residues" evidence="3">
    <location>
        <begin position="997"/>
        <end position="1008"/>
    </location>
</feature>
<accession>A0A813K5R4</accession>
<dbReference type="InterPro" id="IPR011992">
    <property type="entry name" value="EF-hand-dom_pair"/>
</dbReference>
<feature type="compositionally biased region" description="Basic residues" evidence="3">
    <location>
        <begin position="1009"/>
        <end position="1040"/>
    </location>
</feature>
<dbReference type="SUPFAM" id="SSF54001">
    <property type="entry name" value="Cysteine proteinases"/>
    <property type="match status" value="1"/>
</dbReference>